<keyword evidence="3" id="KW-1185">Reference proteome</keyword>
<dbReference type="EMBL" id="JBEHCU010012471">
    <property type="protein sequence ID" value="KAL1375462.1"/>
    <property type="molecule type" value="Genomic_DNA"/>
</dbReference>
<feature type="region of interest" description="Disordered" evidence="1">
    <location>
        <begin position="1"/>
        <end position="41"/>
    </location>
</feature>
<gene>
    <name evidence="2" type="ORF">pipiens_000701</name>
</gene>
<feature type="compositionally biased region" description="Polar residues" evidence="1">
    <location>
        <begin position="32"/>
        <end position="41"/>
    </location>
</feature>
<accession>A0ABD1CGF0</accession>
<evidence type="ECO:0000313" key="2">
    <source>
        <dbReference type="EMBL" id="KAL1375462.1"/>
    </source>
</evidence>
<comment type="caution">
    <text evidence="2">The sequence shown here is derived from an EMBL/GenBank/DDBJ whole genome shotgun (WGS) entry which is preliminary data.</text>
</comment>
<feature type="compositionally biased region" description="Polar residues" evidence="1">
    <location>
        <begin position="1"/>
        <end position="10"/>
    </location>
</feature>
<organism evidence="2 3">
    <name type="scientific">Culex pipiens pipiens</name>
    <name type="common">Northern house mosquito</name>
    <dbReference type="NCBI Taxonomy" id="38569"/>
    <lineage>
        <taxon>Eukaryota</taxon>
        <taxon>Metazoa</taxon>
        <taxon>Ecdysozoa</taxon>
        <taxon>Arthropoda</taxon>
        <taxon>Hexapoda</taxon>
        <taxon>Insecta</taxon>
        <taxon>Pterygota</taxon>
        <taxon>Neoptera</taxon>
        <taxon>Endopterygota</taxon>
        <taxon>Diptera</taxon>
        <taxon>Nematocera</taxon>
        <taxon>Culicoidea</taxon>
        <taxon>Culicidae</taxon>
        <taxon>Culicinae</taxon>
        <taxon>Culicini</taxon>
        <taxon>Culex</taxon>
        <taxon>Culex</taxon>
    </lineage>
</organism>
<proteinExistence type="predicted"/>
<protein>
    <submittedName>
        <fullName evidence="2">Uncharacterized protein</fullName>
    </submittedName>
</protein>
<name>A0ABD1CGF0_CULPP</name>
<feature type="non-terminal residue" evidence="2">
    <location>
        <position position="41"/>
    </location>
</feature>
<reference evidence="2 3" key="1">
    <citation type="submission" date="2024-05" db="EMBL/GenBank/DDBJ databases">
        <title>Culex pipiens pipiens assembly and annotation.</title>
        <authorList>
            <person name="Alout H."/>
            <person name="Durand T."/>
        </authorList>
    </citation>
    <scope>NUCLEOTIDE SEQUENCE [LARGE SCALE GENOMIC DNA]</scope>
    <source>
        <strain evidence="2">HA-2024</strain>
        <tissue evidence="2">Whole body</tissue>
    </source>
</reference>
<sequence length="41" mass="4274">MTVTAENQNPGCRKHHGGAGQGLTATAAGVESKQNTHAWKK</sequence>
<evidence type="ECO:0000256" key="1">
    <source>
        <dbReference type="SAM" id="MobiDB-lite"/>
    </source>
</evidence>
<evidence type="ECO:0000313" key="3">
    <source>
        <dbReference type="Proteomes" id="UP001562425"/>
    </source>
</evidence>
<dbReference type="Proteomes" id="UP001562425">
    <property type="component" value="Unassembled WGS sequence"/>
</dbReference>
<dbReference type="AlphaFoldDB" id="A0ABD1CGF0"/>